<evidence type="ECO:0000313" key="3">
    <source>
        <dbReference type="Proteomes" id="UP000309566"/>
    </source>
</evidence>
<dbReference type="Pfam" id="PF13149">
    <property type="entry name" value="Mfa_like_1"/>
    <property type="match status" value="1"/>
</dbReference>
<dbReference type="RefSeq" id="WP_135999231.1">
    <property type="nucleotide sequence ID" value="NZ_SRYX01000015.1"/>
</dbReference>
<dbReference type="CDD" id="cd13120">
    <property type="entry name" value="BF2867_like_N"/>
    <property type="match status" value="1"/>
</dbReference>
<dbReference type="EMBL" id="SRYX01000015">
    <property type="protein sequence ID" value="TGY38944.1"/>
    <property type="molecule type" value="Genomic_DNA"/>
</dbReference>
<protein>
    <submittedName>
        <fullName evidence="2">Fimbrillin family protein</fullName>
    </submittedName>
</protein>
<organism evidence="2 3">
    <name type="scientific">Bacteroides caecimuris</name>
    <dbReference type="NCBI Taxonomy" id="1796613"/>
    <lineage>
        <taxon>Bacteria</taxon>
        <taxon>Pseudomonadati</taxon>
        <taxon>Bacteroidota</taxon>
        <taxon>Bacteroidia</taxon>
        <taxon>Bacteroidales</taxon>
        <taxon>Bacteroidaceae</taxon>
        <taxon>Bacteroides</taxon>
    </lineage>
</organism>
<proteinExistence type="predicted"/>
<dbReference type="Proteomes" id="UP000309566">
    <property type="component" value="Unassembled WGS sequence"/>
</dbReference>
<keyword evidence="1" id="KW-0732">Signal</keyword>
<reference evidence="2 3" key="1">
    <citation type="submission" date="2019-04" db="EMBL/GenBank/DDBJ databases">
        <title>Microbes associate with the intestines of laboratory mice.</title>
        <authorList>
            <person name="Navarre W."/>
            <person name="Wong E."/>
            <person name="Huang K."/>
            <person name="Tropini C."/>
            <person name="Ng K."/>
            <person name="Yu B."/>
        </authorList>
    </citation>
    <scope>NUCLEOTIDE SEQUENCE [LARGE SCALE GENOMIC DNA]</scope>
    <source>
        <strain evidence="2 3">NM63_1-25</strain>
    </source>
</reference>
<gene>
    <name evidence="2" type="ORF">E5353_05800</name>
</gene>
<dbReference type="PROSITE" id="PS51257">
    <property type="entry name" value="PROKAR_LIPOPROTEIN"/>
    <property type="match status" value="1"/>
</dbReference>
<comment type="caution">
    <text evidence="2">The sequence shown here is derived from an EMBL/GenBank/DDBJ whole genome shotgun (WGS) entry which is preliminary data.</text>
</comment>
<name>A0A4S2DE51_9BACE</name>
<evidence type="ECO:0000256" key="1">
    <source>
        <dbReference type="SAM" id="SignalP"/>
    </source>
</evidence>
<dbReference type="Gene3D" id="2.60.40.2620">
    <property type="entry name" value="Fimbrillin-like"/>
    <property type="match status" value="1"/>
</dbReference>
<dbReference type="AlphaFoldDB" id="A0A4S2DE51"/>
<sequence>MNTNVKLLGMTVMLSMTFAACSNDELVERNHHDAPISFTTRVTTRATVTNLGNLKAFRVYADAVGYDNMFINGDVAKKKDGTDNQYILKSKEGEDLFWPSDVQTINFWAYGPAGNDNPNDDINITPEITALSQQFGDYAPKADLREGGKEHKDLVVAYTNISRTDPNLGGMNVPLKFNHALSQIAVRVKCGVNRKLYIKGAWLMNVHGSGQLSFDKTTDSEGNPQYKNFMRWDYEHKSKANYGVYFSGTTPPAVYQQNIDLIAVQSKENIENNQSSSSLMLVPQKAAALDFKTNNNGAYILLLCRIEAVHEGAEHTEGEEISSIAEGPGTTHTHQLFPYSESKDATEYGYTCVAITPNWEPGVIYSYNLEFCGQHSGGGIYPPEGVRDIIGLEDIPNELKIVNRPSEKNPGDLVLDNPIGFKVEVAEWTPADKDQDTPMN</sequence>
<evidence type="ECO:0000313" key="2">
    <source>
        <dbReference type="EMBL" id="TGY38944.1"/>
    </source>
</evidence>
<feature type="chain" id="PRO_5020181666" evidence="1">
    <location>
        <begin position="23"/>
        <end position="440"/>
    </location>
</feature>
<feature type="signal peptide" evidence="1">
    <location>
        <begin position="1"/>
        <end position="22"/>
    </location>
</feature>
<dbReference type="InterPro" id="IPR025049">
    <property type="entry name" value="Mfa-like_1"/>
</dbReference>
<accession>A0A4S2DE51</accession>
<dbReference type="InterPro" id="IPR042278">
    <property type="entry name" value="Mfa-like_1_N"/>
</dbReference>